<feature type="non-terminal residue" evidence="1">
    <location>
        <position position="1"/>
    </location>
</feature>
<dbReference type="AlphaFoldDB" id="A0A8K0KP92"/>
<reference evidence="1" key="1">
    <citation type="submission" date="2013-04" db="EMBL/GenBank/DDBJ databases">
        <authorList>
            <person name="Qu J."/>
            <person name="Murali S.C."/>
            <person name="Bandaranaike D."/>
            <person name="Bellair M."/>
            <person name="Blankenburg K."/>
            <person name="Chao H."/>
            <person name="Dinh H."/>
            <person name="Doddapaneni H."/>
            <person name="Downs B."/>
            <person name="Dugan-Rocha S."/>
            <person name="Elkadiri S."/>
            <person name="Gnanaolivu R.D."/>
            <person name="Hernandez B."/>
            <person name="Javaid M."/>
            <person name="Jayaseelan J.C."/>
            <person name="Lee S."/>
            <person name="Li M."/>
            <person name="Ming W."/>
            <person name="Munidasa M."/>
            <person name="Muniz J."/>
            <person name="Nguyen L."/>
            <person name="Ongeri F."/>
            <person name="Osuji N."/>
            <person name="Pu L.-L."/>
            <person name="Puazo M."/>
            <person name="Qu C."/>
            <person name="Quiroz J."/>
            <person name="Raj R."/>
            <person name="Weissenberger G."/>
            <person name="Xin Y."/>
            <person name="Zou X."/>
            <person name="Han Y."/>
            <person name="Richards S."/>
            <person name="Worley K."/>
            <person name="Muzny D."/>
            <person name="Gibbs R."/>
        </authorList>
    </citation>
    <scope>NUCLEOTIDE SEQUENCE</scope>
    <source>
        <strain evidence="1">Sampled in the wild</strain>
    </source>
</reference>
<dbReference type="EMBL" id="KZ309478">
    <property type="protein sequence ID" value="KAG8238959.1"/>
    <property type="molecule type" value="Genomic_DNA"/>
</dbReference>
<comment type="caution">
    <text evidence="1">The sequence shown here is derived from an EMBL/GenBank/DDBJ whole genome shotgun (WGS) entry which is preliminary data.</text>
</comment>
<dbReference type="OrthoDB" id="1734229at2759"/>
<dbReference type="GO" id="GO:0006620">
    <property type="term" value="P:post-translational protein targeting to endoplasmic reticulum membrane"/>
    <property type="evidence" value="ECO:0007669"/>
    <property type="project" value="TreeGrafter"/>
</dbReference>
<dbReference type="SUPFAM" id="SSF158702">
    <property type="entry name" value="Sec63 N-terminal domain-like"/>
    <property type="match status" value="1"/>
</dbReference>
<dbReference type="Proteomes" id="UP000792457">
    <property type="component" value="Unassembled WGS sequence"/>
</dbReference>
<dbReference type="GO" id="GO:0031207">
    <property type="term" value="C:Sec62/Sec63 complex"/>
    <property type="evidence" value="ECO:0007669"/>
    <property type="project" value="TreeGrafter"/>
</dbReference>
<dbReference type="GO" id="GO:0006614">
    <property type="term" value="P:SRP-dependent cotranslational protein targeting to membrane"/>
    <property type="evidence" value="ECO:0007669"/>
    <property type="project" value="TreeGrafter"/>
</dbReference>
<dbReference type="PANTHER" id="PTHR24075:SF0">
    <property type="entry name" value="TRANSLOCATION PROTEIN SEC63 HOMOLOG"/>
    <property type="match status" value="1"/>
</dbReference>
<gene>
    <name evidence="1" type="ORF">J437_LFUL018682</name>
</gene>
<dbReference type="Gene3D" id="1.10.150.20">
    <property type="entry name" value="5' to 3' exonuclease, C-terminal subdomain"/>
    <property type="match status" value="1"/>
</dbReference>
<name>A0A8K0KP92_LADFU</name>
<dbReference type="PANTHER" id="PTHR24075">
    <property type="entry name" value="SEC63 DOMAIN-CONTAINING"/>
    <property type="match status" value="1"/>
</dbReference>
<reference evidence="1" key="2">
    <citation type="submission" date="2017-10" db="EMBL/GenBank/DDBJ databases">
        <title>Ladona fulva Genome sequencing and assembly.</title>
        <authorList>
            <person name="Murali S."/>
            <person name="Richards S."/>
            <person name="Bandaranaike D."/>
            <person name="Bellair M."/>
            <person name="Blankenburg K."/>
            <person name="Chao H."/>
            <person name="Dinh H."/>
            <person name="Doddapaneni H."/>
            <person name="Dugan-Rocha S."/>
            <person name="Elkadiri S."/>
            <person name="Gnanaolivu R."/>
            <person name="Hernandez B."/>
            <person name="Skinner E."/>
            <person name="Javaid M."/>
            <person name="Lee S."/>
            <person name="Li M."/>
            <person name="Ming W."/>
            <person name="Munidasa M."/>
            <person name="Muniz J."/>
            <person name="Nguyen L."/>
            <person name="Hughes D."/>
            <person name="Osuji N."/>
            <person name="Pu L.-L."/>
            <person name="Puazo M."/>
            <person name="Qu C."/>
            <person name="Quiroz J."/>
            <person name="Raj R."/>
            <person name="Weissenberger G."/>
            <person name="Xin Y."/>
            <person name="Zou X."/>
            <person name="Han Y."/>
            <person name="Worley K."/>
            <person name="Muzny D."/>
            <person name="Gibbs R."/>
        </authorList>
    </citation>
    <scope>NUCLEOTIDE SEQUENCE</scope>
    <source>
        <strain evidence="1">Sampled in the wild</strain>
    </source>
</reference>
<dbReference type="GO" id="GO:0008320">
    <property type="term" value="F:protein transmembrane transporter activity"/>
    <property type="evidence" value="ECO:0007669"/>
    <property type="project" value="TreeGrafter"/>
</dbReference>
<keyword evidence="2" id="KW-1185">Reference proteome</keyword>
<evidence type="ECO:0000313" key="2">
    <source>
        <dbReference type="Proteomes" id="UP000792457"/>
    </source>
</evidence>
<accession>A0A8K0KP92</accession>
<evidence type="ECO:0000313" key="1">
    <source>
        <dbReference type="EMBL" id="KAG8238959.1"/>
    </source>
</evidence>
<proteinExistence type="predicted"/>
<organism evidence="1 2">
    <name type="scientific">Ladona fulva</name>
    <name type="common">Scarce chaser dragonfly</name>
    <name type="synonym">Libellula fulva</name>
    <dbReference type="NCBI Taxonomy" id="123851"/>
    <lineage>
        <taxon>Eukaryota</taxon>
        <taxon>Metazoa</taxon>
        <taxon>Ecdysozoa</taxon>
        <taxon>Arthropoda</taxon>
        <taxon>Hexapoda</taxon>
        <taxon>Insecta</taxon>
        <taxon>Pterygota</taxon>
        <taxon>Palaeoptera</taxon>
        <taxon>Odonata</taxon>
        <taxon>Epiprocta</taxon>
        <taxon>Anisoptera</taxon>
        <taxon>Libelluloidea</taxon>
        <taxon>Libellulidae</taxon>
        <taxon>Ladona</taxon>
    </lineage>
</organism>
<sequence>MPNIETIENCMKLCPMIVQALWEHRSPLFQLPHINEENIKYFISKKRHIKSIQQLAQMKADERRALLRFLNDEQYNNVLKVVGKMPLIDFKVRS</sequence>
<protein>
    <submittedName>
        <fullName evidence="1">Uncharacterized protein</fullName>
    </submittedName>
</protein>
<dbReference type="GO" id="GO:0003723">
    <property type="term" value="F:RNA binding"/>
    <property type="evidence" value="ECO:0007669"/>
    <property type="project" value="TreeGrafter"/>
</dbReference>